<dbReference type="PANTHER" id="PTHR30177">
    <property type="entry name" value="GLYCINE BETAINE/L-PROLINE TRANSPORT SYSTEM PERMEASE PROTEIN PROW"/>
    <property type="match status" value="1"/>
</dbReference>
<protein>
    <submittedName>
        <fullName evidence="9">Osmoprotectant transport system permease protein</fullName>
    </submittedName>
</protein>
<dbReference type="GO" id="GO:0055085">
    <property type="term" value="P:transmembrane transport"/>
    <property type="evidence" value="ECO:0007669"/>
    <property type="project" value="InterPro"/>
</dbReference>
<sequence length="385" mass="39610">MLRVRNWVLPVLTGIAMLAVWSLGFLSHAPNRIVPGQPLPLWAVASPAQAVALAILAVGLLATAFLQSGRKTGLVTGSALFATLLLILAAAATGSVALANPDVPAARTSLGPAFWLILAALALAFVDLAQQAGLSTRARLLLAVVVFAPVVGMAMLGWFDALSLAREYRARSDVFAAALQRHVFLVAATALIAASLGVPLGIWATRHPRFRARLFAVLNIVQTVPSIALFGLMIGPLSSLAEAFPWLRTLGIAGIGTAPALIALVCYALLPLVRNTVTGLDAVPAATIDAALGSGMRPGQILLQVSLPLAFPVILAGLRVVIIQTIGLAVVAALIGAGGFGAFVFQGLGQNALDLVLLGVIPTILLALACDTAFSVLAANGEPQR</sequence>
<accession>A0A0Q3L4Z6</accession>
<dbReference type="Gene3D" id="1.10.3720.10">
    <property type="entry name" value="MetI-like"/>
    <property type="match status" value="1"/>
</dbReference>
<dbReference type="CDD" id="cd06261">
    <property type="entry name" value="TM_PBP2"/>
    <property type="match status" value="1"/>
</dbReference>
<dbReference type="EMBL" id="FUYX01000017">
    <property type="protein sequence ID" value="SKC13169.1"/>
    <property type="molecule type" value="Genomic_DNA"/>
</dbReference>
<dbReference type="GO" id="GO:0005886">
    <property type="term" value="C:plasma membrane"/>
    <property type="evidence" value="ECO:0007669"/>
    <property type="project" value="UniProtKB-SubCell"/>
</dbReference>
<evidence type="ECO:0000313" key="11">
    <source>
        <dbReference type="Proteomes" id="UP000190130"/>
    </source>
</evidence>
<reference evidence="9 11" key="2">
    <citation type="submission" date="2017-02" db="EMBL/GenBank/DDBJ databases">
        <authorList>
            <person name="Peterson S.W."/>
        </authorList>
    </citation>
    <scope>NUCLEOTIDE SEQUENCE [LARGE SCALE GENOMIC DNA]</scope>
    <source>
        <strain evidence="9 11">DSM 9653</strain>
    </source>
</reference>
<gene>
    <name evidence="8" type="ORF">ARD30_08965</name>
    <name evidence="9" type="ORF">SAMN05660750_04542</name>
</gene>
<evidence type="ECO:0000256" key="1">
    <source>
        <dbReference type="ARBA" id="ARBA00004651"/>
    </source>
</evidence>
<feature type="transmembrane region" description="Helical" evidence="6">
    <location>
        <begin position="355"/>
        <end position="379"/>
    </location>
</feature>
<dbReference type="GO" id="GO:0031460">
    <property type="term" value="P:glycine betaine transport"/>
    <property type="evidence" value="ECO:0007669"/>
    <property type="project" value="TreeGrafter"/>
</dbReference>
<evidence type="ECO:0000313" key="9">
    <source>
        <dbReference type="EMBL" id="SKC13169.1"/>
    </source>
</evidence>
<evidence type="ECO:0000256" key="4">
    <source>
        <dbReference type="ARBA" id="ARBA00022989"/>
    </source>
</evidence>
<comment type="similarity">
    <text evidence="6">Belongs to the binding-protein-dependent transport system permease family.</text>
</comment>
<dbReference type="InterPro" id="IPR035906">
    <property type="entry name" value="MetI-like_sf"/>
</dbReference>
<keyword evidence="3 6" id="KW-0812">Transmembrane</keyword>
<feature type="domain" description="ABC transmembrane type-1" evidence="7">
    <location>
        <begin position="179"/>
        <end position="374"/>
    </location>
</feature>
<dbReference type="Proteomes" id="UP000051562">
    <property type="component" value="Unassembled WGS sequence"/>
</dbReference>
<evidence type="ECO:0000259" key="7">
    <source>
        <dbReference type="PROSITE" id="PS50928"/>
    </source>
</evidence>
<feature type="transmembrane region" description="Helical" evidence="6">
    <location>
        <begin position="328"/>
        <end position="348"/>
    </location>
</feature>
<feature type="transmembrane region" description="Helical" evidence="6">
    <location>
        <begin position="140"/>
        <end position="159"/>
    </location>
</feature>
<dbReference type="PANTHER" id="PTHR30177:SF30">
    <property type="entry name" value="GLYCINE BETAINE UPTAKE SYSTEM PERMEASE PROTEIN YEHY"/>
    <property type="match status" value="1"/>
</dbReference>
<keyword evidence="2 6" id="KW-0813">Transport</keyword>
<name>A0A0Q3L4Z6_9HYPH</name>
<dbReference type="OrthoDB" id="9801163at2"/>
<feature type="transmembrane region" description="Helical" evidence="6">
    <location>
        <begin position="7"/>
        <end position="29"/>
    </location>
</feature>
<dbReference type="InterPro" id="IPR051204">
    <property type="entry name" value="ABC_transp_perm/SBD"/>
</dbReference>
<feature type="transmembrane region" description="Helical" evidence="6">
    <location>
        <begin position="41"/>
        <end position="66"/>
    </location>
</feature>
<evidence type="ECO:0000256" key="3">
    <source>
        <dbReference type="ARBA" id="ARBA00022692"/>
    </source>
</evidence>
<dbReference type="PROSITE" id="PS50928">
    <property type="entry name" value="ABC_TM1"/>
    <property type="match status" value="1"/>
</dbReference>
<keyword evidence="10" id="KW-1185">Reference proteome</keyword>
<evidence type="ECO:0000256" key="6">
    <source>
        <dbReference type="RuleBase" id="RU363032"/>
    </source>
</evidence>
<feature type="transmembrane region" description="Helical" evidence="6">
    <location>
        <begin position="179"/>
        <end position="202"/>
    </location>
</feature>
<organism evidence="8 10">
    <name type="scientific">Bosea thiooxidans</name>
    <dbReference type="NCBI Taxonomy" id="53254"/>
    <lineage>
        <taxon>Bacteria</taxon>
        <taxon>Pseudomonadati</taxon>
        <taxon>Pseudomonadota</taxon>
        <taxon>Alphaproteobacteria</taxon>
        <taxon>Hyphomicrobiales</taxon>
        <taxon>Boseaceae</taxon>
        <taxon>Bosea</taxon>
    </lineage>
</organism>
<dbReference type="EMBL" id="LMAR01000011">
    <property type="protein sequence ID" value="KQK31860.1"/>
    <property type="molecule type" value="Genomic_DNA"/>
</dbReference>
<dbReference type="Proteomes" id="UP000190130">
    <property type="component" value="Unassembled WGS sequence"/>
</dbReference>
<feature type="transmembrane region" description="Helical" evidence="6">
    <location>
        <begin position="78"/>
        <end position="98"/>
    </location>
</feature>
<feature type="transmembrane region" description="Helical" evidence="6">
    <location>
        <begin position="301"/>
        <end position="322"/>
    </location>
</feature>
<dbReference type="SUPFAM" id="SSF161098">
    <property type="entry name" value="MetI-like"/>
    <property type="match status" value="1"/>
</dbReference>
<keyword evidence="5 6" id="KW-0472">Membrane</keyword>
<evidence type="ECO:0000313" key="10">
    <source>
        <dbReference type="Proteomes" id="UP000051562"/>
    </source>
</evidence>
<proteinExistence type="inferred from homology"/>
<evidence type="ECO:0000313" key="8">
    <source>
        <dbReference type="EMBL" id="KQK31860.1"/>
    </source>
</evidence>
<dbReference type="AlphaFoldDB" id="A0A0Q3L4Z6"/>
<comment type="subcellular location">
    <subcellularLocation>
        <location evidence="1 6">Cell membrane</location>
        <topology evidence="1 6">Multi-pass membrane protein</topology>
    </subcellularLocation>
</comment>
<dbReference type="InterPro" id="IPR000515">
    <property type="entry name" value="MetI-like"/>
</dbReference>
<reference evidence="8 10" key="1">
    <citation type="submission" date="2015-10" db="EMBL/GenBank/DDBJ databases">
        <title>Draft genome of Bosea thiooxidans.</title>
        <authorList>
            <person name="Wang X."/>
        </authorList>
    </citation>
    <scope>NUCLEOTIDE SEQUENCE [LARGE SCALE GENOMIC DNA]</scope>
    <source>
        <strain evidence="8 10">CGMCC 9174</strain>
    </source>
</reference>
<dbReference type="STRING" id="53254.SAMN05660750_04542"/>
<dbReference type="Pfam" id="PF00528">
    <property type="entry name" value="BPD_transp_1"/>
    <property type="match status" value="1"/>
</dbReference>
<keyword evidence="4 6" id="KW-1133">Transmembrane helix</keyword>
<feature type="transmembrane region" description="Helical" evidence="6">
    <location>
        <begin position="110"/>
        <end position="128"/>
    </location>
</feature>
<feature type="transmembrane region" description="Helical" evidence="6">
    <location>
        <begin position="214"/>
        <end position="234"/>
    </location>
</feature>
<evidence type="ECO:0000256" key="2">
    <source>
        <dbReference type="ARBA" id="ARBA00022448"/>
    </source>
</evidence>
<feature type="transmembrane region" description="Helical" evidence="6">
    <location>
        <begin position="246"/>
        <end position="270"/>
    </location>
</feature>
<dbReference type="RefSeq" id="WP_055726823.1">
    <property type="nucleotide sequence ID" value="NZ_FUYX01000017.1"/>
</dbReference>
<evidence type="ECO:0000256" key="5">
    <source>
        <dbReference type="ARBA" id="ARBA00023136"/>
    </source>
</evidence>